<protein>
    <submittedName>
        <fullName evidence="2">Uncharacterized protein</fullName>
    </submittedName>
</protein>
<dbReference type="AlphaFoldDB" id="A0A2S6IJZ7"/>
<accession>A0A2S6IJZ7</accession>
<keyword evidence="1" id="KW-0812">Transmembrane</keyword>
<organism evidence="2 3">
    <name type="scientific">Nonlabens xylanidelens</name>
    <dbReference type="NCBI Taxonomy" id="191564"/>
    <lineage>
        <taxon>Bacteria</taxon>
        <taxon>Pseudomonadati</taxon>
        <taxon>Bacteroidota</taxon>
        <taxon>Flavobacteriia</taxon>
        <taxon>Flavobacteriales</taxon>
        <taxon>Flavobacteriaceae</taxon>
        <taxon>Nonlabens</taxon>
    </lineage>
</organism>
<proteinExistence type="predicted"/>
<dbReference type="Proteomes" id="UP000239002">
    <property type="component" value="Unassembled WGS sequence"/>
</dbReference>
<feature type="transmembrane region" description="Helical" evidence="1">
    <location>
        <begin position="6"/>
        <end position="30"/>
    </location>
</feature>
<sequence length="63" mass="6996">MNNLLYFDAGLGMMIAQGAIAALAGFVLFYKKVNTIIKGWFGLRKAAKESSFESNYNKDSEIK</sequence>
<evidence type="ECO:0000313" key="3">
    <source>
        <dbReference type="Proteomes" id="UP000239002"/>
    </source>
</evidence>
<gene>
    <name evidence="2" type="ORF">LY01_02136</name>
</gene>
<keyword evidence="1" id="KW-1133">Transmembrane helix</keyword>
<reference evidence="2 3" key="1">
    <citation type="submission" date="2018-02" db="EMBL/GenBank/DDBJ databases">
        <title>Genomic Encyclopedia of Archaeal and Bacterial Type Strains, Phase II (KMG-II): from individual species to whole genera.</title>
        <authorList>
            <person name="Goeker M."/>
        </authorList>
    </citation>
    <scope>NUCLEOTIDE SEQUENCE [LARGE SCALE GENOMIC DNA]</scope>
    <source>
        <strain evidence="2 3">DSM 16809</strain>
    </source>
</reference>
<dbReference type="RefSeq" id="WP_104515808.1">
    <property type="nucleotide sequence ID" value="NZ_MQVW01000004.1"/>
</dbReference>
<dbReference type="OrthoDB" id="1145171at2"/>
<evidence type="ECO:0000313" key="2">
    <source>
        <dbReference type="EMBL" id="PPK94495.1"/>
    </source>
</evidence>
<dbReference type="EMBL" id="PTJE01000004">
    <property type="protein sequence ID" value="PPK94495.1"/>
    <property type="molecule type" value="Genomic_DNA"/>
</dbReference>
<keyword evidence="3" id="KW-1185">Reference proteome</keyword>
<name>A0A2S6IJZ7_9FLAO</name>
<comment type="caution">
    <text evidence="2">The sequence shown here is derived from an EMBL/GenBank/DDBJ whole genome shotgun (WGS) entry which is preliminary data.</text>
</comment>
<keyword evidence="1" id="KW-0472">Membrane</keyword>
<evidence type="ECO:0000256" key="1">
    <source>
        <dbReference type="SAM" id="Phobius"/>
    </source>
</evidence>